<dbReference type="EnsemblMetazoa" id="GPAI021967-RA">
    <property type="protein sequence ID" value="GPAI021967-PA"/>
    <property type="gene ID" value="GPAI021967"/>
</dbReference>
<protein>
    <submittedName>
        <fullName evidence="1">Uncharacterized protein</fullName>
    </submittedName>
</protein>
<dbReference type="Proteomes" id="UP000092445">
    <property type="component" value="Unassembled WGS sequence"/>
</dbReference>
<dbReference type="VEuPathDB" id="VectorBase:GPAI021967"/>
<dbReference type="AlphaFoldDB" id="A0A1A9ZQJ8"/>
<accession>A0A1A9ZQJ8</accession>
<evidence type="ECO:0000313" key="2">
    <source>
        <dbReference type="Proteomes" id="UP000092445"/>
    </source>
</evidence>
<keyword evidence="2" id="KW-1185">Reference proteome</keyword>
<organism evidence="1 2">
    <name type="scientific">Glossina pallidipes</name>
    <name type="common">Tsetse fly</name>
    <dbReference type="NCBI Taxonomy" id="7398"/>
    <lineage>
        <taxon>Eukaryota</taxon>
        <taxon>Metazoa</taxon>
        <taxon>Ecdysozoa</taxon>
        <taxon>Arthropoda</taxon>
        <taxon>Hexapoda</taxon>
        <taxon>Insecta</taxon>
        <taxon>Pterygota</taxon>
        <taxon>Neoptera</taxon>
        <taxon>Endopterygota</taxon>
        <taxon>Diptera</taxon>
        <taxon>Brachycera</taxon>
        <taxon>Muscomorpha</taxon>
        <taxon>Hippoboscoidea</taxon>
        <taxon>Glossinidae</taxon>
        <taxon>Glossina</taxon>
    </lineage>
</organism>
<evidence type="ECO:0000313" key="1">
    <source>
        <dbReference type="EnsemblMetazoa" id="GPAI021967-PA"/>
    </source>
</evidence>
<name>A0A1A9ZQJ8_GLOPL</name>
<reference evidence="2" key="1">
    <citation type="submission" date="2014-03" db="EMBL/GenBank/DDBJ databases">
        <authorList>
            <person name="Aksoy S."/>
            <person name="Warren W."/>
            <person name="Wilson R.K."/>
        </authorList>
    </citation>
    <scope>NUCLEOTIDE SEQUENCE [LARGE SCALE GENOMIC DNA]</scope>
    <source>
        <strain evidence="2">IAEA</strain>
    </source>
</reference>
<reference evidence="1" key="2">
    <citation type="submission" date="2020-05" db="UniProtKB">
        <authorList>
            <consortium name="EnsemblMetazoa"/>
        </authorList>
    </citation>
    <scope>IDENTIFICATION</scope>
    <source>
        <strain evidence="1">IAEA</strain>
    </source>
</reference>
<sequence>MAEASYYIIEGEERPSHRVRAALIRRSRISSFELPDDPEDLDSPEAIEAGSVSIILVKKFAKSNVGGSDENIVGRAIIDKQPKNIYEFSAALFNCNKQTQSINQVFKRSQ</sequence>
<proteinExistence type="predicted"/>